<dbReference type="PROSITE" id="PS01087">
    <property type="entry name" value="RADICAL_ACTIVATING"/>
    <property type="match status" value="1"/>
</dbReference>
<organism evidence="12 13">
    <name type="scientific">Vagococcus entomophilus</name>
    <dbReference type="NCBI Taxonomy" id="1160095"/>
    <lineage>
        <taxon>Bacteria</taxon>
        <taxon>Bacillati</taxon>
        <taxon>Bacillota</taxon>
        <taxon>Bacilli</taxon>
        <taxon>Lactobacillales</taxon>
        <taxon>Enterococcaceae</taxon>
        <taxon>Vagococcus</taxon>
    </lineage>
</organism>
<accession>A0A430AJ58</accession>
<dbReference type="SUPFAM" id="SSF102114">
    <property type="entry name" value="Radical SAM enzymes"/>
    <property type="match status" value="1"/>
</dbReference>
<evidence type="ECO:0000259" key="11">
    <source>
        <dbReference type="PROSITE" id="PS51918"/>
    </source>
</evidence>
<keyword evidence="13" id="KW-1185">Reference proteome</keyword>
<evidence type="ECO:0000256" key="3">
    <source>
        <dbReference type="ARBA" id="ARBA00021356"/>
    </source>
</evidence>
<comment type="subcellular location">
    <subcellularLocation>
        <location evidence="10">Cytoplasm</location>
    </subcellularLocation>
</comment>
<proteinExistence type="inferred from homology"/>
<dbReference type="CDD" id="cd01335">
    <property type="entry name" value="Radical_SAM"/>
    <property type="match status" value="1"/>
</dbReference>
<dbReference type="GO" id="GO:0005737">
    <property type="term" value="C:cytoplasm"/>
    <property type="evidence" value="ECO:0007669"/>
    <property type="project" value="UniProtKB-SubCell"/>
</dbReference>
<evidence type="ECO:0000256" key="9">
    <source>
        <dbReference type="ARBA" id="ARBA00023014"/>
    </source>
</evidence>
<dbReference type="RefSeq" id="WP_126822451.1">
    <property type="nucleotide sequence ID" value="NZ_JBHLWU010000001.1"/>
</dbReference>
<keyword evidence="6 10" id="KW-0479">Metal-binding</keyword>
<dbReference type="PIRSF" id="PIRSF000371">
    <property type="entry name" value="PFL_act_enz"/>
    <property type="match status" value="1"/>
</dbReference>
<dbReference type="InterPro" id="IPR013785">
    <property type="entry name" value="Aldolase_TIM"/>
</dbReference>
<keyword evidence="12" id="KW-0670">Pyruvate</keyword>
<dbReference type="OrthoDB" id="9782387at2"/>
<dbReference type="InterPro" id="IPR058240">
    <property type="entry name" value="rSAM_sf"/>
</dbReference>
<evidence type="ECO:0000313" key="12">
    <source>
        <dbReference type="EMBL" id="RSU08140.1"/>
    </source>
</evidence>
<evidence type="ECO:0000256" key="5">
    <source>
        <dbReference type="ARBA" id="ARBA00022691"/>
    </source>
</evidence>
<dbReference type="EMBL" id="NGJZ01000001">
    <property type="protein sequence ID" value="RSU08140.1"/>
    <property type="molecule type" value="Genomic_DNA"/>
</dbReference>
<dbReference type="NCBIfam" id="TIGR02493">
    <property type="entry name" value="PFLA"/>
    <property type="match status" value="1"/>
</dbReference>
<keyword evidence="7 10" id="KW-0560">Oxidoreductase</keyword>
<dbReference type="SFLD" id="SFLDS00029">
    <property type="entry name" value="Radical_SAM"/>
    <property type="match status" value="1"/>
</dbReference>
<name>A0A430AJ58_9ENTE</name>
<comment type="catalytic activity">
    <reaction evidence="10">
        <text>glycyl-[formate C-acetyltransferase] + reduced [flavodoxin] + S-adenosyl-L-methionine = glycin-2-yl radical-[formate C-acetyltransferase] + semiquinone [flavodoxin] + 5'-deoxyadenosine + L-methionine + H(+)</text>
        <dbReference type="Rhea" id="RHEA:19225"/>
        <dbReference type="Rhea" id="RHEA-COMP:10622"/>
        <dbReference type="Rhea" id="RHEA-COMP:12190"/>
        <dbReference type="Rhea" id="RHEA-COMP:12191"/>
        <dbReference type="Rhea" id="RHEA-COMP:14480"/>
        <dbReference type="ChEBI" id="CHEBI:15378"/>
        <dbReference type="ChEBI" id="CHEBI:17319"/>
        <dbReference type="ChEBI" id="CHEBI:29947"/>
        <dbReference type="ChEBI" id="CHEBI:32722"/>
        <dbReference type="ChEBI" id="CHEBI:57618"/>
        <dbReference type="ChEBI" id="CHEBI:57844"/>
        <dbReference type="ChEBI" id="CHEBI:59789"/>
        <dbReference type="ChEBI" id="CHEBI:140311"/>
        <dbReference type="EC" id="1.97.1.4"/>
    </reaction>
</comment>
<evidence type="ECO:0000256" key="10">
    <source>
        <dbReference type="RuleBase" id="RU362053"/>
    </source>
</evidence>
<dbReference type="Gene3D" id="3.20.20.70">
    <property type="entry name" value="Aldolase class I"/>
    <property type="match status" value="1"/>
</dbReference>
<dbReference type="PANTHER" id="PTHR30352:SF5">
    <property type="entry name" value="PYRUVATE FORMATE-LYASE 1-ACTIVATING ENZYME"/>
    <property type="match status" value="1"/>
</dbReference>
<evidence type="ECO:0000256" key="1">
    <source>
        <dbReference type="ARBA" id="ARBA00003141"/>
    </source>
</evidence>
<dbReference type="InterPro" id="IPR001989">
    <property type="entry name" value="Radical_activat_CS"/>
</dbReference>
<keyword evidence="5 10" id="KW-0949">S-adenosyl-L-methionine</keyword>
<dbReference type="Pfam" id="PF04055">
    <property type="entry name" value="Radical_SAM"/>
    <property type="match status" value="1"/>
</dbReference>
<evidence type="ECO:0000256" key="6">
    <source>
        <dbReference type="ARBA" id="ARBA00022723"/>
    </source>
</evidence>
<evidence type="ECO:0000313" key="13">
    <source>
        <dbReference type="Proteomes" id="UP000288669"/>
    </source>
</evidence>
<dbReference type="GO" id="GO:0046872">
    <property type="term" value="F:metal ion binding"/>
    <property type="evidence" value="ECO:0007669"/>
    <property type="project" value="UniProtKB-UniRule"/>
</dbReference>
<dbReference type="InterPro" id="IPR034457">
    <property type="entry name" value="Organic_radical-activating"/>
</dbReference>
<dbReference type="InterPro" id="IPR012838">
    <property type="entry name" value="PFL1_activating"/>
</dbReference>
<evidence type="ECO:0000256" key="8">
    <source>
        <dbReference type="ARBA" id="ARBA00023004"/>
    </source>
</evidence>
<comment type="function">
    <text evidence="1 10">Activation of pyruvate formate-lyase under anaerobic conditions by generation of an organic free radical, using S-adenosylmethionine and reduced flavodoxin as cosubstrates to produce 5'-deoxy-adenosine.</text>
</comment>
<keyword evidence="12" id="KW-0456">Lyase</keyword>
<protein>
    <recommendedName>
        <fullName evidence="3 10">Pyruvate formate-lyase-activating enzyme</fullName>
        <ecNumber evidence="10">1.97.1.4</ecNumber>
    </recommendedName>
</protein>
<evidence type="ECO:0000256" key="7">
    <source>
        <dbReference type="ARBA" id="ARBA00023002"/>
    </source>
</evidence>
<sequence>MSSKKIIGHIHSTESFGSVDGPGVRFVIFTQGCRMRCEFCHNPDTWKIGTGQEYTADELLDKAERFREYWGKNGGITVSGGEPLLQLDFLIELFKKAKERNIHTTLDTCGKPFTTEEPFFSKFNELMKNTDLLLFDIKHIDDAKHRELTQHGNQNILEMATYLSRIQKPVWIRHVLVPERSDYDAYLERLNTFVETLENVDKVEVLPYHKMGIFKWQDLGLSYPLEGIEPPTNERVENAKKILQTEKYKKYLTR</sequence>
<keyword evidence="10" id="KW-0963">Cytoplasm</keyword>
<gene>
    <name evidence="12" type="ORF">CBF30_02535</name>
</gene>
<dbReference type="GO" id="GO:0016829">
    <property type="term" value="F:lyase activity"/>
    <property type="evidence" value="ECO:0007669"/>
    <property type="project" value="UniProtKB-KW"/>
</dbReference>
<dbReference type="SFLD" id="SFLDG01066">
    <property type="entry name" value="organic_radical-activating_enz"/>
    <property type="match status" value="1"/>
</dbReference>
<comment type="cofactor">
    <cofactor evidence="10">
        <name>[4Fe-4S] cluster</name>
        <dbReference type="ChEBI" id="CHEBI:49883"/>
    </cofactor>
    <text evidence="10">Binds 1 [4Fe-4S] cluster. The cluster is coordinated with 3 cysteines and an exchangeable S-adenosyl-L-methionine.</text>
</comment>
<keyword evidence="9 10" id="KW-0411">Iron-sulfur</keyword>
<dbReference type="EC" id="1.97.1.4" evidence="10"/>
<dbReference type="PANTHER" id="PTHR30352">
    <property type="entry name" value="PYRUVATE FORMATE-LYASE-ACTIVATING ENZYME"/>
    <property type="match status" value="1"/>
</dbReference>
<dbReference type="AlphaFoldDB" id="A0A430AJ58"/>
<feature type="domain" description="Radical SAM core" evidence="11">
    <location>
        <begin position="19"/>
        <end position="254"/>
    </location>
</feature>
<dbReference type="GO" id="GO:0051539">
    <property type="term" value="F:4 iron, 4 sulfur cluster binding"/>
    <property type="evidence" value="ECO:0007669"/>
    <property type="project" value="UniProtKB-UniRule"/>
</dbReference>
<keyword evidence="8 10" id="KW-0408">Iron</keyword>
<dbReference type="GO" id="GO:0043365">
    <property type="term" value="F:[formate-C-acetyltransferase]-activating enzyme activity"/>
    <property type="evidence" value="ECO:0007669"/>
    <property type="project" value="UniProtKB-UniRule"/>
</dbReference>
<keyword evidence="4 10" id="KW-0004">4Fe-4S</keyword>
<dbReference type="InterPro" id="IPR007197">
    <property type="entry name" value="rSAM"/>
</dbReference>
<dbReference type="Proteomes" id="UP000288669">
    <property type="component" value="Unassembled WGS sequence"/>
</dbReference>
<evidence type="ECO:0000256" key="2">
    <source>
        <dbReference type="ARBA" id="ARBA00009777"/>
    </source>
</evidence>
<reference evidence="12 13" key="1">
    <citation type="submission" date="2017-05" db="EMBL/GenBank/DDBJ databases">
        <title>Vagococcus spp. assemblies.</title>
        <authorList>
            <person name="Gulvik C.A."/>
        </authorList>
    </citation>
    <scope>NUCLEOTIDE SEQUENCE [LARGE SCALE GENOMIC DNA]</scope>
    <source>
        <strain evidence="12 13">DSM 24756</strain>
    </source>
</reference>
<comment type="similarity">
    <text evidence="2 10">Belongs to the organic radical-activating enzymes family.</text>
</comment>
<evidence type="ECO:0000256" key="4">
    <source>
        <dbReference type="ARBA" id="ARBA00022485"/>
    </source>
</evidence>
<comment type="caution">
    <text evidence="12">The sequence shown here is derived from an EMBL/GenBank/DDBJ whole genome shotgun (WGS) entry which is preliminary data.</text>
</comment>
<dbReference type="PROSITE" id="PS51918">
    <property type="entry name" value="RADICAL_SAM"/>
    <property type="match status" value="1"/>
</dbReference>
<dbReference type="InterPro" id="IPR012839">
    <property type="entry name" value="Organic_radical_activase"/>
</dbReference>